<dbReference type="PROSITE" id="PS50011">
    <property type="entry name" value="PROTEIN_KINASE_DOM"/>
    <property type="match status" value="1"/>
</dbReference>
<dbReference type="FunFam" id="1.10.510.10:FF:000571">
    <property type="entry name" value="Maternal embryonic leucine zipper kinase"/>
    <property type="match status" value="1"/>
</dbReference>
<accession>A0A8S9U0V8</accession>
<evidence type="ECO:0000256" key="3">
    <source>
        <dbReference type="PROSITE-ProRule" id="PRU10141"/>
    </source>
</evidence>
<reference evidence="6" key="1">
    <citation type="submission" date="2020-03" db="EMBL/GenBank/DDBJ databases">
        <title>Hybrid Assembly of Korean Phytophthora infestans isolates.</title>
        <authorList>
            <person name="Prokchorchik M."/>
            <person name="Lee Y."/>
            <person name="Seo J."/>
            <person name="Cho J.-H."/>
            <person name="Park Y.-E."/>
            <person name="Jang D.-C."/>
            <person name="Im J.-S."/>
            <person name="Choi J.-G."/>
            <person name="Park H.-J."/>
            <person name="Lee G.-B."/>
            <person name="Lee Y.-G."/>
            <person name="Hong S.-Y."/>
            <person name="Cho K."/>
            <person name="Sohn K.H."/>
        </authorList>
    </citation>
    <scope>NUCLEOTIDE SEQUENCE</scope>
    <source>
        <strain evidence="6">KR_2_A2</strain>
    </source>
</reference>
<feature type="compositionally biased region" description="Polar residues" evidence="4">
    <location>
        <begin position="319"/>
        <end position="329"/>
    </location>
</feature>
<dbReference type="PANTHER" id="PTHR46562:SF1">
    <property type="entry name" value="SERINE_THREONINE-PROTEIN KINASE ULK4"/>
    <property type="match status" value="1"/>
</dbReference>
<dbReference type="PANTHER" id="PTHR46562">
    <property type="entry name" value="SERINE/THREONINE-KINASE ULK4-LIKE PROTEIN-RELATED"/>
    <property type="match status" value="1"/>
</dbReference>
<dbReference type="GO" id="GO:0004672">
    <property type="term" value="F:protein kinase activity"/>
    <property type="evidence" value="ECO:0007669"/>
    <property type="project" value="InterPro"/>
</dbReference>
<gene>
    <name evidence="6" type="ORF">GN958_ATG17856</name>
</gene>
<dbReference type="SUPFAM" id="SSF48371">
    <property type="entry name" value="ARM repeat"/>
    <property type="match status" value="1"/>
</dbReference>
<dbReference type="Pfam" id="PF00069">
    <property type="entry name" value="Pkinase"/>
    <property type="match status" value="1"/>
</dbReference>
<evidence type="ECO:0000259" key="5">
    <source>
        <dbReference type="PROSITE" id="PS50011"/>
    </source>
</evidence>
<protein>
    <submittedName>
        <fullName evidence="6">Protein kinase domain</fullName>
    </submittedName>
</protein>
<feature type="binding site" evidence="3">
    <location>
        <position position="33"/>
    </location>
    <ligand>
        <name>ATP</name>
        <dbReference type="ChEBI" id="CHEBI:30616"/>
    </ligand>
</feature>
<dbReference type="InterPro" id="IPR016024">
    <property type="entry name" value="ARM-type_fold"/>
</dbReference>
<dbReference type="GO" id="GO:0005524">
    <property type="term" value="F:ATP binding"/>
    <property type="evidence" value="ECO:0007669"/>
    <property type="project" value="UniProtKB-UniRule"/>
</dbReference>
<dbReference type="InterPro" id="IPR017441">
    <property type="entry name" value="Protein_kinase_ATP_BS"/>
</dbReference>
<dbReference type="PROSITE" id="PS00108">
    <property type="entry name" value="PROTEIN_KINASE_ST"/>
    <property type="match status" value="1"/>
</dbReference>
<dbReference type="SUPFAM" id="SSF56112">
    <property type="entry name" value="Protein kinase-like (PK-like)"/>
    <property type="match status" value="1"/>
</dbReference>
<dbReference type="PROSITE" id="PS00107">
    <property type="entry name" value="PROTEIN_KINASE_ATP"/>
    <property type="match status" value="1"/>
</dbReference>
<dbReference type="Gene3D" id="1.10.510.10">
    <property type="entry name" value="Transferase(Phosphotransferase) domain 1"/>
    <property type="match status" value="1"/>
</dbReference>
<organism evidence="6 7">
    <name type="scientific">Phytophthora infestans</name>
    <name type="common">Potato late blight agent</name>
    <name type="synonym">Botrytis infestans</name>
    <dbReference type="NCBI Taxonomy" id="4787"/>
    <lineage>
        <taxon>Eukaryota</taxon>
        <taxon>Sar</taxon>
        <taxon>Stramenopiles</taxon>
        <taxon>Oomycota</taxon>
        <taxon>Peronosporomycetes</taxon>
        <taxon>Peronosporales</taxon>
        <taxon>Peronosporaceae</taxon>
        <taxon>Phytophthora</taxon>
    </lineage>
</organism>
<dbReference type="SMART" id="SM00220">
    <property type="entry name" value="S_TKc"/>
    <property type="match status" value="1"/>
</dbReference>
<dbReference type="InterPro" id="IPR008271">
    <property type="entry name" value="Ser/Thr_kinase_AS"/>
</dbReference>
<keyword evidence="6" id="KW-0808">Transferase</keyword>
<dbReference type="InterPro" id="IPR044591">
    <property type="entry name" value="RUK"/>
</dbReference>
<keyword evidence="1 3" id="KW-0547">Nucleotide-binding</keyword>
<proteinExistence type="predicted"/>
<dbReference type="EMBL" id="JAACNO010002473">
    <property type="protein sequence ID" value="KAF4132947.1"/>
    <property type="molecule type" value="Genomic_DNA"/>
</dbReference>
<dbReference type="CDD" id="cd14010">
    <property type="entry name" value="STKc_ULK4"/>
    <property type="match status" value="1"/>
</dbReference>
<dbReference type="InterPro" id="IPR011989">
    <property type="entry name" value="ARM-like"/>
</dbReference>
<dbReference type="InterPro" id="IPR011009">
    <property type="entry name" value="Kinase-like_dom_sf"/>
</dbReference>
<dbReference type="Gene3D" id="1.25.10.10">
    <property type="entry name" value="Leucine-rich Repeat Variant"/>
    <property type="match status" value="1"/>
</dbReference>
<dbReference type="Proteomes" id="UP000704712">
    <property type="component" value="Unassembled WGS sequence"/>
</dbReference>
<dbReference type="GO" id="GO:0008017">
    <property type="term" value="F:microtubule binding"/>
    <property type="evidence" value="ECO:0007669"/>
    <property type="project" value="InterPro"/>
</dbReference>
<evidence type="ECO:0000313" key="7">
    <source>
        <dbReference type="Proteomes" id="UP000704712"/>
    </source>
</evidence>
<sequence length="1428" mass="158072">MENYNIYDEIGLGTNSFVYKARRKRSIEYVAVKSTAKSRMDKILNEVPFLHKLESPYVLKFFDWYESSNHIWLILEYCMGGDLLNLITQDKHLPESAVQSFGLELVAGLHYLHSNSILYCDLKPANILIDEFGSLKLSDFGLARRIPGSDATPARPLAPGSPHYMAPELFQQPAVHSFASDFWALGCVLYELRTGHQPFTHTNFSELARMIQSEVVELPVLGCVMSPAFCDLVKRLLVKDPYRRITWDELVDHPFWGSLPRIDKVAMPPQEIFDRNAPVSLSEQAASNEAPKDPEDNSGDIKSNFNNDEHQENGDNDDNNVAHNDQQPLGNGLEAARAENSCGDEGNFSDSGDSETDEAINGATTDNGELRPVSAPNSRKITLLDNNEDLNDDQNGILNEVSQLVAIRQHWRAARAPHSAPPAIRNVPNKRMSINNLFDRSGVPGSGLRKVSKLVFTAADCRVKSIIGNKDIKIEDLPHVREDLLRFALTTPDDLLSCPAEGLEGQLKEIYISLKSSHADDEARLSVMAYLFSLSCHARLAHVIVNSSILKLLIRMLSHEARLSTPNKTFISMSCLVLGVLFRFATFIAPSSPDQLQLLVKSLLEVIAAPDGLDDKKHTDAKGLQPRPLALACLGELLFYISTQHEWELPMEGVETVLGCIGDADLTLRYYAVRTLGNMLIQCTDCLLSRLISEKIVLTLMRGLLQYANPMSSDENGDKQTIILLQTATTEALAHVLRHLRVPSSAASLSSRLQRSIMLFFAKPDILNAVWRGVERVQASAELAIASLNIINAFLDMKLGTEREAEAAAIRSSRTLLLERVIAFPIICKVLEIDRSTGGEDADGDNVATLRAKGLIMIHLGVQLNRSFLLAFVQYNSLDIVEKVIGPIAEQLGEDEAGPGSVSPEKKLSAFELYLAQCALNVCKLSIRMALKLGAICFSSYENGDEEVASSNNEEHRSPRISPIPFQLFDGLLQNPNCRQQLLNYFVANDSKQFTFFLRLMTKLLTSFHDEALVVPGDTEKTTTIARYVSDILLALFGFAGKESNDIVLVEKQMLFTHLLPAIVKHVSGESGDVAVNCLRILHAVLLDFDYDDDSGDYEFYDPFVRSILLPYLNTLFRSPMALIENTWSLSSELLFGLLSSDSSLLAEAEDLKLVPTITSLLQVPVEFQSLPSHATQLVQLLVDSPDVHSELLYQSGIARSVAAGLTFSWKRKVVDGNLLDLFLILLNLLHQQFEAMRLPGLTSTPTGFDELVNCGPLLLQFCAWSSVGQKINGESEYVPPENDPDEKSRTSIELVDLASQCLVFLSQIFGDRLNSVLFLDTKSVTSDTNESAFSSLSKCLRSNLDAIALLRVLLTLKNCLRCETKTHQVSHWLVGNGSVLSTVEALASQSAQFDDTQSEDEKQPAIGDQISKTATAIMRLCHASYSR</sequence>
<evidence type="ECO:0000313" key="6">
    <source>
        <dbReference type="EMBL" id="KAF4132947.1"/>
    </source>
</evidence>
<feature type="region of interest" description="Disordered" evidence="4">
    <location>
        <begin position="281"/>
        <end position="379"/>
    </location>
</feature>
<name>A0A8S9U0V8_PHYIN</name>
<dbReference type="InterPro" id="IPR000719">
    <property type="entry name" value="Prot_kinase_dom"/>
</dbReference>
<feature type="domain" description="Protein kinase" evidence="5">
    <location>
        <begin position="4"/>
        <end position="256"/>
    </location>
</feature>
<comment type="caution">
    <text evidence="6">The sequence shown here is derived from an EMBL/GenBank/DDBJ whole genome shotgun (WGS) entry which is preliminary data.</text>
</comment>
<keyword evidence="2 3" id="KW-0067">ATP-binding</keyword>
<keyword evidence="6" id="KW-0418">Kinase</keyword>
<evidence type="ECO:0000256" key="2">
    <source>
        <dbReference type="ARBA" id="ARBA00022840"/>
    </source>
</evidence>
<evidence type="ECO:0000256" key="1">
    <source>
        <dbReference type="ARBA" id="ARBA00022741"/>
    </source>
</evidence>
<evidence type="ECO:0000256" key="4">
    <source>
        <dbReference type="SAM" id="MobiDB-lite"/>
    </source>
</evidence>